<protein>
    <submittedName>
        <fullName evidence="2">Uncharacterized protein</fullName>
    </submittedName>
</protein>
<feature type="non-terminal residue" evidence="2">
    <location>
        <position position="156"/>
    </location>
</feature>
<accession>A0A1D1ZWV6</accession>
<evidence type="ECO:0000256" key="1">
    <source>
        <dbReference type="SAM" id="MobiDB-lite"/>
    </source>
</evidence>
<organism evidence="2">
    <name type="scientific">Auxenochlorella protothecoides</name>
    <name type="common">Green microalga</name>
    <name type="synonym">Chlorella protothecoides</name>
    <dbReference type="NCBI Taxonomy" id="3075"/>
    <lineage>
        <taxon>Eukaryota</taxon>
        <taxon>Viridiplantae</taxon>
        <taxon>Chlorophyta</taxon>
        <taxon>core chlorophytes</taxon>
        <taxon>Trebouxiophyceae</taxon>
        <taxon>Chlorellales</taxon>
        <taxon>Chlorellaceae</taxon>
        <taxon>Auxenochlorella</taxon>
    </lineage>
</organism>
<evidence type="ECO:0000313" key="2">
    <source>
        <dbReference type="EMBL" id="JAT71422.1"/>
    </source>
</evidence>
<sequence>MDRNPVAYLESQRPMVLSSSSPFLKFRSYFCGGVSGDTGAEEPAWAPRHVQPPPSEPWVAEPSGQPPHRHAQRVEHRLDLHIVVIDGAGASRKSLTQLRTWEGGEHVGTAQARTGRADLARAPPRAWAAESGAQNPTLLSSRHLRHLLNLQQASDP</sequence>
<reference evidence="2" key="1">
    <citation type="submission" date="2015-08" db="EMBL/GenBank/DDBJ databases">
        <authorList>
            <person name="Babu N.S."/>
            <person name="Beckwith C.J."/>
            <person name="Beseler K.G."/>
            <person name="Brison A."/>
            <person name="Carone J.V."/>
            <person name="Caskin T.P."/>
            <person name="Diamond M."/>
            <person name="Durham M.E."/>
            <person name="Foxe J.M."/>
            <person name="Go M."/>
            <person name="Henderson B.A."/>
            <person name="Jones I.B."/>
            <person name="McGettigan J.A."/>
            <person name="Micheletti S.J."/>
            <person name="Nasrallah M.E."/>
            <person name="Ortiz D."/>
            <person name="Piller C.R."/>
            <person name="Privatt S.R."/>
            <person name="Schneider S.L."/>
            <person name="Sharp S."/>
            <person name="Smith T.C."/>
            <person name="Stanton J.D."/>
            <person name="Ullery H.E."/>
            <person name="Wilson R.J."/>
            <person name="Serrano M.G."/>
            <person name="Buck G."/>
            <person name="Lee V."/>
            <person name="Wang Y."/>
            <person name="Carvalho R."/>
            <person name="Voegtly L."/>
            <person name="Shi R."/>
            <person name="Duckworth R."/>
            <person name="Johnson A."/>
            <person name="Loviza R."/>
            <person name="Walstead R."/>
            <person name="Shah Z."/>
            <person name="Kiflezghi M."/>
            <person name="Wade K."/>
            <person name="Ball S.L."/>
            <person name="Bradley K.W."/>
            <person name="Asai D.J."/>
            <person name="Bowman C.A."/>
            <person name="Russell D.A."/>
            <person name="Pope W.H."/>
            <person name="Jacobs-Sera D."/>
            <person name="Hendrix R.W."/>
            <person name="Hatfull G.F."/>
        </authorList>
    </citation>
    <scope>NUCLEOTIDE SEQUENCE</scope>
</reference>
<name>A0A1D1ZWV6_AUXPR</name>
<feature type="region of interest" description="Disordered" evidence="1">
    <location>
        <begin position="40"/>
        <end position="72"/>
    </location>
</feature>
<dbReference type="AlphaFoldDB" id="A0A1D1ZWV6"/>
<proteinExistence type="predicted"/>
<dbReference type="EMBL" id="GDKF01007200">
    <property type="protein sequence ID" value="JAT71422.1"/>
    <property type="molecule type" value="Transcribed_RNA"/>
</dbReference>
<gene>
    <name evidence="2" type="ORF">g.2599</name>
</gene>